<evidence type="ECO:0000256" key="1">
    <source>
        <dbReference type="SAM" id="Phobius"/>
    </source>
</evidence>
<dbReference type="EMBL" id="HBIC01033267">
    <property type="protein sequence ID" value="CAE0288077.1"/>
    <property type="molecule type" value="Transcribed_RNA"/>
</dbReference>
<proteinExistence type="predicted"/>
<keyword evidence="1" id="KW-1133">Transmembrane helix</keyword>
<sequence length="134" mass="15057">MVRKLVDWVFQPNDAFEAIGKLTLAGPAYVLYLVFVIVAVLGSFRLVQDSVNVSKVSDEEATSAKFQLLRLELIDDLEQQMMAGSPENLAELDECYAGLKDSGEYQLEARVELWPRRVQKKRQPMTAGSTMRSS</sequence>
<organism evidence="2">
    <name type="scientific">Spumella elongata</name>
    <dbReference type="NCBI Taxonomy" id="89044"/>
    <lineage>
        <taxon>Eukaryota</taxon>
        <taxon>Sar</taxon>
        <taxon>Stramenopiles</taxon>
        <taxon>Ochrophyta</taxon>
        <taxon>Chrysophyceae</taxon>
        <taxon>Chromulinales</taxon>
        <taxon>Chromulinaceae</taxon>
        <taxon>Spumella</taxon>
    </lineage>
</organism>
<evidence type="ECO:0000313" key="2">
    <source>
        <dbReference type="EMBL" id="CAE0288077.1"/>
    </source>
</evidence>
<dbReference type="AlphaFoldDB" id="A0A7S3M9R4"/>
<accession>A0A7S3M9R4</accession>
<name>A0A7S3M9R4_9STRA</name>
<feature type="transmembrane region" description="Helical" evidence="1">
    <location>
        <begin position="29"/>
        <end position="47"/>
    </location>
</feature>
<protein>
    <submittedName>
        <fullName evidence="2">Uncharacterized protein</fullName>
    </submittedName>
</protein>
<keyword evidence="1" id="KW-0812">Transmembrane</keyword>
<gene>
    <name evidence="2" type="ORF">SELO1098_LOCUS16920</name>
</gene>
<reference evidence="2" key="1">
    <citation type="submission" date="2021-01" db="EMBL/GenBank/DDBJ databases">
        <authorList>
            <person name="Corre E."/>
            <person name="Pelletier E."/>
            <person name="Niang G."/>
            <person name="Scheremetjew M."/>
            <person name="Finn R."/>
            <person name="Kale V."/>
            <person name="Holt S."/>
            <person name="Cochrane G."/>
            <person name="Meng A."/>
            <person name="Brown T."/>
            <person name="Cohen L."/>
        </authorList>
    </citation>
    <scope>NUCLEOTIDE SEQUENCE</scope>
    <source>
        <strain evidence="2">CCAP 955/1</strain>
    </source>
</reference>
<keyword evidence="1" id="KW-0472">Membrane</keyword>